<evidence type="ECO:0000259" key="7">
    <source>
        <dbReference type="PROSITE" id="PS51158"/>
    </source>
</evidence>
<evidence type="ECO:0000256" key="5">
    <source>
        <dbReference type="ARBA" id="ARBA00022840"/>
    </source>
</evidence>
<evidence type="ECO:0000256" key="4">
    <source>
        <dbReference type="ARBA" id="ARBA00022777"/>
    </source>
</evidence>
<keyword evidence="2" id="KW-0808">Transferase</keyword>
<dbReference type="PROSITE" id="PS51158">
    <property type="entry name" value="ALPHA_KINASE"/>
    <property type="match status" value="1"/>
</dbReference>
<proteinExistence type="predicted"/>
<evidence type="ECO:0000313" key="9">
    <source>
        <dbReference type="Proteomes" id="UP001446871"/>
    </source>
</evidence>
<organism evidence="8 9">
    <name type="scientific">Apiospora saccharicola</name>
    <dbReference type="NCBI Taxonomy" id="335842"/>
    <lineage>
        <taxon>Eukaryota</taxon>
        <taxon>Fungi</taxon>
        <taxon>Dikarya</taxon>
        <taxon>Ascomycota</taxon>
        <taxon>Pezizomycotina</taxon>
        <taxon>Sordariomycetes</taxon>
        <taxon>Xylariomycetidae</taxon>
        <taxon>Amphisphaeriales</taxon>
        <taxon>Apiosporaceae</taxon>
        <taxon>Apiospora</taxon>
    </lineage>
</organism>
<evidence type="ECO:0000256" key="3">
    <source>
        <dbReference type="ARBA" id="ARBA00022741"/>
    </source>
</evidence>
<feature type="region of interest" description="Disordered" evidence="6">
    <location>
        <begin position="33"/>
        <end position="53"/>
    </location>
</feature>
<evidence type="ECO:0000256" key="6">
    <source>
        <dbReference type="SAM" id="MobiDB-lite"/>
    </source>
</evidence>
<dbReference type="PANTHER" id="PTHR45992">
    <property type="entry name" value="EUKARYOTIC ELONGATION FACTOR 2 KINASE-RELATED"/>
    <property type="match status" value="1"/>
</dbReference>
<evidence type="ECO:0000256" key="1">
    <source>
        <dbReference type="ARBA" id="ARBA00022527"/>
    </source>
</evidence>
<keyword evidence="9" id="KW-1185">Reference proteome</keyword>
<dbReference type="SMART" id="SM00811">
    <property type="entry name" value="Alpha_kinase"/>
    <property type="match status" value="1"/>
</dbReference>
<dbReference type="Pfam" id="PF02816">
    <property type="entry name" value="Alpha_kinase"/>
    <property type="match status" value="1"/>
</dbReference>
<gene>
    <name evidence="8" type="ORF">PG996_012360</name>
</gene>
<comment type="caution">
    <text evidence="8">The sequence shown here is derived from an EMBL/GenBank/DDBJ whole genome shotgun (WGS) entry which is preliminary data.</text>
</comment>
<dbReference type="PANTHER" id="PTHR45992:SF11">
    <property type="entry name" value="ALPHA-TYPE PROTEIN KINASE DOMAIN-CONTAINING PROTEIN"/>
    <property type="match status" value="1"/>
</dbReference>
<protein>
    <submittedName>
        <fullName evidence="8">Alpha-kinase family domain-containing protein</fullName>
    </submittedName>
</protein>
<keyword evidence="4" id="KW-0418">Kinase</keyword>
<keyword evidence="1" id="KW-0723">Serine/threonine-protein kinase</keyword>
<keyword evidence="3" id="KW-0547">Nucleotide-binding</keyword>
<sequence>MEGRIELVALPPKEEWTRPLTHQALRAHDQAHRVQSPLNRLSHQQQESKEATSEAIIHRDVFGEGKFKLVYRGQYIAGPRAGQACVAKRFKPGQGSFQQQLNQDLHVNDMAKYIIDAWNAARIIGMPVHFLVPELMVDAGGQGRHRLVEPLIDGKYRKHNNNTGWVNRSQDPWNEVMQALSHFSYHYCRGSRLLCDIQGGVGHYSYVITDPEINSATKHQFGPTDLGQEGILKFFATHQCNGFCLPDWMWPAEVIRCPAPSWVAPGQPRWRAPHRR</sequence>
<dbReference type="SUPFAM" id="SSF56112">
    <property type="entry name" value="Protein kinase-like (PK-like)"/>
    <property type="match status" value="1"/>
</dbReference>
<dbReference type="InterPro" id="IPR051852">
    <property type="entry name" value="Alpha-type_PK"/>
</dbReference>
<dbReference type="Proteomes" id="UP001446871">
    <property type="component" value="Unassembled WGS sequence"/>
</dbReference>
<dbReference type="EMBL" id="JAQQWM010000008">
    <property type="protein sequence ID" value="KAK8053059.1"/>
    <property type="molecule type" value="Genomic_DNA"/>
</dbReference>
<dbReference type="Gene3D" id="3.20.200.10">
    <property type="entry name" value="MHCK/EF2 kinase"/>
    <property type="match status" value="1"/>
</dbReference>
<feature type="domain" description="Alpha-type protein kinase" evidence="7">
    <location>
        <begin position="39"/>
        <end position="254"/>
    </location>
</feature>
<name>A0ABR1U552_9PEZI</name>
<feature type="compositionally biased region" description="Polar residues" evidence="6">
    <location>
        <begin position="36"/>
        <end position="45"/>
    </location>
</feature>
<evidence type="ECO:0000313" key="8">
    <source>
        <dbReference type="EMBL" id="KAK8053059.1"/>
    </source>
</evidence>
<dbReference type="InterPro" id="IPR011009">
    <property type="entry name" value="Kinase-like_dom_sf"/>
</dbReference>
<keyword evidence="5" id="KW-0067">ATP-binding</keyword>
<evidence type="ECO:0000256" key="2">
    <source>
        <dbReference type="ARBA" id="ARBA00022679"/>
    </source>
</evidence>
<dbReference type="InterPro" id="IPR004166">
    <property type="entry name" value="a-kinase_dom"/>
</dbReference>
<accession>A0ABR1U552</accession>
<reference evidence="8 9" key="1">
    <citation type="submission" date="2023-01" db="EMBL/GenBank/DDBJ databases">
        <title>Analysis of 21 Apiospora genomes using comparative genomics revels a genus with tremendous synthesis potential of carbohydrate active enzymes and secondary metabolites.</title>
        <authorList>
            <person name="Sorensen T."/>
        </authorList>
    </citation>
    <scope>NUCLEOTIDE SEQUENCE [LARGE SCALE GENOMIC DNA]</scope>
    <source>
        <strain evidence="8 9">CBS 83171</strain>
    </source>
</reference>